<dbReference type="SUPFAM" id="SSF52540">
    <property type="entry name" value="P-loop containing nucleoside triphosphate hydrolases"/>
    <property type="match status" value="1"/>
</dbReference>
<dbReference type="GO" id="GO:0005324">
    <property type="term" value="F:long-chain fatty acid transmembrane transporter activity"/>
    <property type="evidence" value="ECO:0007669"/>
    <property type="project" value="TreeGrafter"/>
</dbReference>
<dbReference type="GO" id="GO:0015910">
    <property type="term" value="P:long-chain fatty acid import into peroxisome"/>
    <property type="evidence" value="ECO:0007669"/>
    <property type="project" value="TreeGrafter"/>
</dbReference>
<dbReference type="InterPro" id="IPR036640">
    <property type="entry name" value="ABC1_TM_sf"/>
</dbReference>
<comment type="similarity">
    <text evidence="1">Belongs to the ABC transporter superfamily. ABCD family. Peroxisomal fatty acyl CoA transporter (TC 3.A.1.203) subfamily.</text>
</comment>
<feature type="transmembrane region" description="Helical" evidence="8">
    <location>
        <begin position="114"/>
        <end position="132"/>
    </location>
</feature>
<dbReference type="AlphaFoldDB" id="G0UYZ0"/>
<accession>G0UYZ0</accession>
<feature type="transmembrane region" description="Helical" evidence="8">
    <location>
        <begin position="144"/>
        <end position="170"/>
    </location>
</feature>
<dbReference type="Gene3D" id="3.40.50.300">
    <property type="entry name" value="P-loop containing nucleotide triphosphate hydrolases"/>
    <property type="match status" value="1"/>
</dbReference>
<evidence type="ECO:0000256" key="2">
    <source>
        <dbReference type="ARBA" id="ARBA00022448"/>
    </source>
</evidence>
<evidence type="ECO:0000259" key="9">
    <source>
        <dbReference type="PROSITE" id="PS50893"/>
    </source>
</evidence>
<evidence type="ECO:0000256" key="3">
    <source>
        <dbReference type="ARBA" id="ARBA00022692"/>
    </source>
</evidence>
<dbReference type="Pfam" id="PF06472">
    <property type="entry name" value="ABC_membrane_2"/>
    <property type="match status" value="1"/>
</dbReference>
<dbReference type="SMART" id="SM00382">
    <property type="entry name" value="AAA"/>
    <property type="match status" value="1"/>
</dbReference>
<dbReference type="PANTHER" id="PTHR11384">
    <property type="entry name" value="ATP-BINDING CASSETTE, SUB-FAMILY D MEMBER"/>
    <property type="match status" value="1"/>
</dbReference>
<evidence type="ECO:0000256" key="5">
    <source>
        <dbReference type="ARBA" id="ARBA00022840"/>
    </source>
</evidence>
<keyword evidence="6 8" id="KW-1133">Transmembrane helix</keyword>
<dbReference type="InterPro" id="IPR003593">
    <property type="entry name" value="AAA+_ATPase"/>
</dbReference>
<proteinExistence type="inferred from homology"/>
<dbReference type="Pfam" id="PF00005">
    <property type="entry name" value="ABC_tran"/>
    <property type="match status" value="1"/>
</dbReference>
<dbReference type="GO" id="GO:0005524">
    <property type="term" value="F:ATP binding"/>
    <property type="evidence" value="ECO:0007669"/>
    <property type="project" value="UniProtKB-KW"/>
</dbReference>
<name>G0UYZ0_TRYCI</name>
<dbReference type="PROSITE" id="PS50893">
    <property type="entry name" value="ABC_TRANSPORTER_2"/>
    <property type="match status" value="1"/>
</dbReference>
<feature type="transmembrane region" description="Helical" evidence="8">
    <location>
        <begin position="228"/>
        <end position="249"/>
    </location>
</feature>
<dbReference type="InterPro" id="IPR050835">
    <property type="entry name" value="ABC_transporter_sub-D"/>
</dbReference>
<dbReference type="EMBL" id="HE575323">
    <property type="protein sequence ID" value="CCC94608.1"/>
    <property type="molecule type" value="Genomic_DNA"/>
</dbReference>
<dbReference type="PROSITE" id="PS00211">
    <property type="entry name" value="ABC_TRANSPORTER_1"/>
    <property type="match status" value="1"/>
</dbReference>
<dbReference type="GO" id="GO:0007031">
    <property type="term" value="P:peroxisome organization"/>
    <property type="evidence" value="ECO:0007669"/>
    <property type="project" value="TreeGrafter"/>
</dbReference>
<dbReference type="GO" id="GO:0005778">
    <property type="term" value="C:peroxisomal membrane"/>
    <property type="evidence" value="ECO:0007669"/>
    <property type="project" value="TreeGrafter"/>
</dbReference>
<dbReference type="GO" id="GO:0042760">
    <property type="term" value="P:very long-chain fatty acid catabolic process"/>
    <property type="evidence" value="ECO:0007669"/>
    <property type="project" value="TreeGrafter"/>
</dbReference>
<feature type="domain" description="ABC transporter" evidence="9">
    <location>
        <begin position="456"/>
        <end position="682"/>
    </location>
</feature>
<dbReference type="VEuPathDB" id="TriTrypDB:TcIL3000_10_13930"/>
<evidence type="ECO:0000256" key="1">
    <source>
        <dbReference type="ARBA" id="ARBA00008575"/>
    </source>
</evidence>
<protein>
    <submittedName>
        <fullName evidence="10">Uncharacterized protein TCIL3000_10_13930</fullName>
    </submittedName>
</protein>
<reference evidence="10" key="1">
    <citation type="journal article" date="2012" name="Proc. Natl. Acad. Sci. U.S.A.">
        <title>Antigenic diversity is generated by distinct evolutionary mechanisms in African trypanosome species.</title>
        <authorList>
            <person name="Jackson A.P."/>
            <person name="Berry A."/>
            <person name="Aslett M."/>
            <person name="Allison H.C."/>
            <person name="Burton P."/>
            <person name="Vavrova-Anderson J."/>
            <person name="Brown R."/>
            <person name="Browne H."/>
            <person name="Corton N."/>
            <person name="Hauser H."/>
            <person name="Gamble J."/>
            <person name="Gilderthorp R."/>
            <person name="Marcello L."/>
            <person name="McQuillan J."/>
            <person name="Otto T.D."/>
            <person name="Quail M.A."/>
            <person name="Sanders M.J."/>
            <person name="van Tonder A."/>
            <person name="Ginger M.L."/>
            <person name="Field M.C."/>
            <person name="Barry J.D."/>
            <person name="Hertz-Fowler C."/>
            <person name="Berriman M."/>
        </authorList>
    </citation>
    <scope>NUCLEOTIDE SEQUENCE</scope>
    <source>
        <strain evidence="10">IL3000</strain>
    </source>
</reference>
<dbReference type="InterPro" id="IPR017871">
    <property type="entry name" value="ABC_transporter-like_CS"/>
</dbReference>
<sequence length="709" mass="79765">MNPGSREDFPAMPGGAAVLGFCREYFASRGNSRETRAWMLGGVLVAALSLATGRRPKGREEWAERMASLARAGHLKQRHGSSGAQADALLSTSALQRFMLLLRLAIPSFRSKECGVLAIMALLLVVRTFLSLRTARVNARVSEIAIGCNLYATMHAILILLGWFIPIAVVNSSLKYCIGMLGLRMQANLAHHFHRIYLDNDTFFAVTSSNTVKNIDERITRHIMRWSANVATMFASILNPLIMIGMFSYRVAAIAGPCKVLTVAAYYAIFSAIAQRFSPDMESLVGERLSREATLITAHNRLLKYAEELVMTQGQSFHRDIMNHYLESIVQHLSGMAWARSRYEAVENYFLKYGSRLLSYIVCVVVVFSKNTDAMTGAELVGQFTEVSYIFLNLSKGIGGFLRNFKSLFVVRALTDEIFELHDCIERAAGSNRAKKHEPHSDVTVGKGEMVYGEHIEFEKVPVVLPTNEILCKELTFHVKPGMNLLVLGPNGCGKSSLLRLLAGLWPLRGGRVVRPRSDHIYYIPQQPYMSCGTLRDQITYPLHLSELEVSESTLYSCLEVAMLDHILSRPHITWGTQFTSADNVLSLGEKQKLSIARLFYHRPRFAVLDECTSNMDMEVEERLYDMCRDLGISLITIAHRHSTWRHHNWVLWFDSHNSYMFSPLVFKKDGSMVLSRVVAAADPSVIGREVPMNPSYWRPEEERVSVAH</sequence>
<organism evidence="10">
    <name type="scientific">Trypanosoma congolense (strain IL3000)</name>
    <dbReference type="NCBI Taxonomy" id="1068625"/>
    <lineage>
        <taxon>Eukaryota</taxon>
        <taxon>Discoba</taxon>
        <taxon>Euglenozoa</taxon>
        <taxon>Kinetoplastea</taxon>
        <taxon>Metakinetoplastina</taxon>
        <taxon>Trypanosomatida</taxon>
        <taxon>Trypanosomatidae</taxon>
        <taxon>Trypanosoma</taxon>
        <taxon>Nannomonas</taxon>
    </lineage>
</organism>
<gene>
    <name evidence="10" type="ORF">TCIL3000_10_13930</name>
</gene>
<dbReference type="GO" id="GO:0016887">
    <property type="term" value="F:ATP hydrolysis activity"/>
    <property type="evidence" value="ECO:0007669"/>
    <property type="project" value="InterPro"/>
</dbReference>
<keyword evidence="7 8" id="KW-0472">Membrane</keyword>
<dbReference type="PANTHER" id="PTHR11384:SF67">
    <property type="entry name" value="ATP-BINDING CASSETTE SUB-FAMILY D MEMBER 1"/>
    <property type="match status" value="1"/>
</dbReference>
<dbReference type="GO" id="GO:0140359">
    <property type="term" value="F:ABC-type transporter activity"/>
    <property type="evidence" value="ECO:0007669"/>
    <property type="project" value="InterPro"/>
</dbReference>
<keyword evidence="2" id="KW-0813">Transport</keyword>
<evidence type="ECO:0000256" key="7">
    <source>
        <dbReference type="ARBA" id="ARBA00023136"/>
    </source>
</evidence>
<dbReference type="SUPFAM" id="SSF90123">
    <property type="entry name" value="ABC transporter transmembrane region"/>
    <property type="match status" value="1"/>
</dbReference>
<dbReference type="InterPro" id="IPR003439">
    <property type="entry name" value="ABC_transporter-like_ATP-bd"/>
</dbReference>
<keyword evidence="3 8" id="KW-0812">Transmembrane</keyword>
<evidence type="ECO:0000313" key="10">
    <source>
        <dbReference type="EMBL" id="CCC94608.1"/>
    </source>
</evidence>
<evidence type="ECO:0000256" key="4">
    <source>
        <dbReference type="ARBA" id="ARBA00022741"/>
    </source>
</evidence>
<dbReference type="InterPro" id="IPR027417">
    <property type="entry name" value="P-loop_NTPase"/>
</dbReference>
<dbReference type="InterPro" id="IPR011527">
    <property type="entry name" value="ABC1_TM_dom"/>
</dbReference>
<evidence type="ECO:0000256" key="6">
    <source>
        <dbReference type="ARBA" id="ARBA00022989"/>
    </source>
</evidence>
<dbReference type="GO" id="GO:0006635">
    <property type="term" value="P:fatty acid beta-oxidation"/>
    <property type="evidence" value="ECO:0007669"/>
    <property type="project" value="TreeGrafter"/>
</dbReference>
<keyword evidence="4" id="KW-0547">Nucleotide-binding</keyword>
<keyword evidence="5" id="KW-0067">ATP-binding</keyword>
<evidence type="ECO:0000256" key="8">
    <source>
        <dbReference type="SAM" id="Phobius"/>
    </source>
</evidence>
<dbReference type="CDD" id="cd03223">
    <property type="entry name" value="ABCD_peroxisomal_ALDP"/>
    <property type="match status" value="1"/>
</dbReference>